<dbReference type="RefSeq" id="WP_305994484.1">
    <property type="nucleotide sequence ID" value="NZ_JAVAMP010000028.1"/>
</dbReference>
<name>A0ABT9J8D5_9BACL</name>
<feature type="transmembrane region" description="Helical" evidence="1">
    <location>
        <begin position="5"/>
        <end position="23"/>
    </location>
</feature>
<evidence type="ECO:0000256" key="1">
    <source>
        <dbReference type="SAM" id="Phobius"/>
    </source>
</evidence>
<feature type="transmembrane region" description="Helical" evidence="1">
    <location>
        <begin position="29"/>
        <end position="52"/>
    </location>
</feature>
<proteinExistence type="predicted"/>
<keyword evidence="3" id="KW-1185">Reference proteome</keyword>
<organism evidence="2 3">
    <name type="scientific">Chengkuizengella axinellae</name>
    <dbReference type="NCBI Taxonomy" id="3064388"/>
    <lineage>
        <taxon>Bacteria</taxon>
        <taxon>Bacillati</taxon>
        <taxon>Bacillota</taxon>
        <taxon>Bacilli</taxon>
        <taxon>Bacillales</taxon>
        <taxon>Paenibacillaceae</taxon>
        <taxon>Chengkuizengella</taxon>
    </lineage>
</organism>
<sequence length="218" mass="25453">MNNKIYTIIVGILVGIIVNVYQFENPVMVIIILSIAGVMMMSIIPNFITIYFTKDMGRVSKYLEKSKNPIYNFYYAIANDNEIEVENALKKIDKKYKNTKWSSLFRVLHAHYKRDFAFIHNQLNNIKIKSFKAYYESLIEIENGNFKKAQDMAINLSKPWMVKVVLSELSIKKGDIEEAKMHLDKAIEMTRGMQRYSLISHKNRIGETMNEIANEKIH</sequence>
<keyword evidence="1" id="KW-1133">Transmembrane helix</keyword>
<keyword evidence="1" id="KW-0812">Transmembrane</keyword>
<keyword evidence="1" id="KW-0472">Membrane</keyword>
<accession>A0ABT9J8D5</accession>
<evidence type="ECO:0000313" key="2">
    <source>
        <dbReference type="EMBL" id="MDP5277184.1"/>
    </source>
</evidence>
<reference evidence="2 3" key="1">
    <citation type="submission" date="2023-08" db="EMBL/GenBank/DDBJ databases">
        <authorList>
            <person name="Park J.-S."/>
        </authorList>
    </citation>
    <scope>NUCLEOTIDE SEQUENCE [LARGE SCALE GENOMIC DNA]</scope>
    <source>
        <strain evidence="2 3">2205SS18-9</strain>
    </source>
</reference>
<evidence type="ECO:0000313" key="3">
    <source>
        <dbReference type="Proteomes" id="UP001231941"/>
    </source>
</evidence>
<evidence type="ECO:0008006" key="4">
    <source>
        <dbReference type="Google" id="ProtNLM"/>
    </source>
</evidence>
<protein>
    <recommendedName>
        <fullName evidence="4">Tetratricopeptide repeat protein</fullName>
    </recommendedName>
</protein>
<comment type="caution">
    <text evidence="2">The sequence shown here is derived from an EMBL/GenBank/DDBJ whole genome shotgun (WGS) entry which is preliminary data.</text>
</comment>
<gene>
    <name evidence="2" type="ORF">Q5Y73_24165</name>
</gene>
<dbReference type="EMBL" id="JAVAMP010000028">
    <property type="protein sequence ID" value="MDP5277184.1"/>
    <property type="molecule type" value="Genomic_DNA"/>
</dbReference>
<dbReference type="Proteomes" id="UP001231941">
    <property type="component" value="Unassembled WGS sequence"/>
</dbReference>